<dbReference type="EMBL" id="MQUQ01000031">
    <property type="protein sequence ID" value="OLZ43573.1"/>
    <property type="molecule type" value="Genomic_DNA"/>
</dbReference>
<sequence>MIEALLGAVKKLDEARQALGNALPQLAETEAAYGQALSSAGYEAEEVLEICASVPPKATEHLGELLAVRGKIMDYVDDLRGQQEPASDVTGKAVAAPVRPPAPASAPPSYTNPHGDTYPKEAAELAASLPPRCTHGATGQKTVGVPRVNGQLAPPIRSGGRQDDPQVVDAKKLLDNLGFTEKQADFLKYHVEVKAAALAQKFPSVERVEMAINNTPCGTEQFKDYWAVCDRVLTKAFPPDGTKSLTLHGSYQDNRPFSKHYGRPVT</sequence>
<keyword evidence="3" id="KW-1185">Reference proteome</keyword>
<accession>A0A1R0KEJ3</accession>
<dbReference type="Pfam" id="PF14428">
    <property type="entry name" value="DddA-like"/>
    <property type="match status" value="1"/>
</dbReference>
<name>A0A1R0KEJ3_9PSEU</name>
<protein>
    <submittedName>
        <fullName evidence="2">Uncharacterized protein</fullName>
    </submittedName>
</protein>
<reference evidence="2 3" key="1">
    <citation type="submission" date="2016-01" db="EMBL/GenBank/DDBJ databases">
        <title>Amycolatopsis coloradensis genome sequencing and assembly.</title>
        <authorList>
            <person name="Mayilraj S."/>
        </authorList>
    </citation>
    <scope>NUCLEOTIDE SEQUENCE [LARGE SCALE GENOMIC DNA]</scope>
    <source>
        <strain evidence="2 3">DSM 44225</strain>
    </source>
</reference>
<dbReference type="Proteomes" id="UP000187486">
    <property type="component" value="Unassembled WGS sequence"/>
</dbReference>
<dbReference type="InterPro" id="IPR032724">
    <property type="entry name" value="SCP1.201-like"/>
</dbReference>
<gene>
    <name evidence="2" type="ORF">BS329_38615</name>
</gene>
<evidence type="ECO:0000313" key="2">
    <source>
        <dbReference type="EMBL" id="OLZ43573.1"/>
    </source>
</evidence>
<dbReference type="STRING" id="76021.BS329_38615"/>
<evidence type="ECO:0000256" key="1">
    <source>
        <dbReference type="SAM" id="MobiDB-lite"/>
    </source>
</evidence>
<feature type="region of interest" description="Disordered" evidence="1">
    <location>
        <begin position="83"/>
        <end position="114"/>
    </location>
</feature>
<proteinExistence type="predicted"/>
<evidence type="ECO:0000313" key="3">
    <source>
        <dbReference type="Proteomes" id="UP000187486"/>
    </source>
</evidence>
<dbReference type="AlphaFoldDB" id="A0A1R0KEJ3"/>
<comment type="caution">
    <text evidence="2">The sequence shown here is derived from an EMBL/GenBank/DDBJ whole genome shotgun (WGS) entry which is preliminary data.</text>
</comment>
<organism evidence="2 3">
    <name type="scientific">Amycolatopsis coloradensis</name>
    <dbReference type="NCBI Taxonomy" id="76021"/>
    <lineage>
        <taxon>Bacteria</taxon>
        <taxon>Bacillati</taxon>
        <taxon>Actinomycetota</taxon>
        <taxon>Actinomycetes</taxon>
        <taxon>Pseudonocardiales</taxon>
        <taxon>Pseudonocardiaceae</taxon>
        <taxon>Amycolatopsis</taxon>
    </lineage>
</organism>